<keyword evidence="2" id="KW-0689">Ribosomal protein</keyword>
<comment type="caution">
    <text evidence="5">The sequence shown here is derived from an EMBL/GenBank/DDBJ whole genome shotgun (WGS) entry which is preliminary data.</text>
</comment>
<dbReference type="OrthoDB" id="512750at2759"/>
<evidence type="ECO:0000313" key="5">
    <source>
        <dbReference type="EMBL" id="KAJ8448449.1"/>
    </source>
</evidence>
<protein>
    <recommendedName>
        <fullName evidence="7">50S ribosomal protein L35</fullName>
    </recommendedName>
</protein>
<dbReference type="Proteomes" id="UP001153076">
    <property type="component" value="Unassembled WGS sequence"/>
</dbReference>
<dbReference type="Pfam" id="PF01632">
    <property type="entry name" value="Ribosomal_L35p"/>
    <property type="match status" value="1"/>
</dbReference>
<dbReference type="AlphaFoldDB" id="A0A9Q1KT74"/>
<dbReference type="GO" id="GO:0003735">
    <property type="term" value="F:structural constituent of ribosome"/>
    <property type="evidence" value="ECO:0007669"/>
    <property type="project" value="InterPro"/>
</dbReference>
<feature type="chain" id="PRO_5040507102" description="50S ribosomal protein L35" evidence="4">
    <location>
        <begin position="21"/>
        <end position="177"/>
    </location>
</feature>
<evidence type="ECO:0008006" key="7">
    <source>
        <dbReference type="Google" id="ProtNLM"/>
    </source>
</evidence>
<name>A0A9Q1KT74_9CARY</name>
<dbReference type="PANTHER" id="PTHR36400:SF1">
    <property type="entry name" value="RIBOSOMAL PROTEIN L35"/>
    <property type="match status" value="1"/>
</dbReference>
<comment type="similarity">
    <text evidence="1">Belongs to the bacterial ribosomal protein bL35 family.</text>
</comment>
<dbReference type="Gene3D" id="4.10.410.60">
    <property type="match status" value="1"/>
</dbReference>
<dbReference type="GO" id="GO:0006412">
    <property type="term" value="P:translation"/>
    <property type="evidence" value="ECO:0007669"/>
    <property type="project" value="InterPro"/>
</dbReference>
<evidence type="ECO:0000256" key="1">
    <source>
        <dbReference type="ARBA" id="ARBA00006598"/>
    </source>
</evidence>
<keyword evidence="3" id="KW-0687">Ribonucleoprotein</keyword>
<feature type="signal peptide" evidence="4">
    <location>
        <begin position="1"/>
        <end position="20"/>
    </location>
</feature>
<keyword evidence="6" id="KW-1185">Reference proteome</keyword>
<keyword evidence="4" id="KW-0732">Signal</keyword>
<gene>
    <name evidence="5" type="ORF">Cgig2_022077</name>
</gene>
<evidence type="ECO:0000313" key="6">
    <source>
        <dbReference type="Proteomes" id="UP001153076"/>
    </source>
</evidence>
<accession>A0A9Q1KT74</accession>
<evidence type="ECO:0000256" key="3">
    <source>
        <dbReference type="ARBA" id="ARBA00023274"/>
    </source>
</evidence>
<dbReference type="PANTHER" id="PTHR36400">
    <property type="entry name" value="RIBOSOMAL PROTEIN L35"/>
    <property type="match status" value="1"/>
</dbReference>
<dbReference type="EMBL" id="JAKOGI010000030">
    <property type="protein sequence ID" value="KAJ8448449.1"/>
    <property type="molecule type" value="Genomic_DNA"/>
</dbReference>
<reference evidence="5" key="1">
    <citation type="submission" date="2022-04" db="EMBL/GenBank/DDBJ databases">
        <title>Carnegiea gigantea Genome sequencing and assembly v2.</title>
        <authorList>
            <person name="Copetti D."/>
            <person name="Sanderson M.J."/>
            <person name="Burquez A."/>
            <person name="Wojciechowski M.F."/>
        </authorList>
    </citation>
    <scope>NUCLEOTIDE SEQUENCE</scope>
    <source>
        <strain evidence="5">SGP5-SGP5p</strain>
        <tissue evidence="5">Aerial part</tissue>
    </source>
</reference>
<proteinExistence type="inferred from homology"/>
<organism evidence="5 6">
    <name type="scientific">Carnegiea gigantea</name>
    <dbReference type="NCBI Taxonomy" id="171969"/>
    <lineage>
        <taxon>Eukaryota</taxon>
        <taxon>Viridiplantae</taxon>
        <taxon>Streptophyta</taxon>
        <taxon>Embryophyta</taxon>
        <taxon>Tracheophyta</taxon>
        <taxon>Spermatophyta</taxon>
        <taxon>Magnoliopsida</taxon>
        <taxon>eudicotyledons</taxon>
        <taxon>Gunneridae</taxon>
        <taxon>Pentapetalae</taxon>
        <taxon>Caryophyllales</taxon>
        <taxon>Cactineae</taxon>
        <taxon>Cactaceae</taxon>
        <taxon>Cactoideae</taxon>
        <taxon>Echinocereeae</taxon>
        <taxon>Carnegiea</taxon>
    </lineage>
</organism>
<evidence type="ECO:0000256" key="2">
    <source>
        <dbReference type="ARBA" id="ARBA00022980"/>
    </source>
</evidence>
<dbReference type="GO" id="GO:1990904">
    <property type="term" value="C:ribonucleoprotein complex"/>
    <property type="evidence" value="ECO:0007669"/>
    <property type="project" value="UniProtKB-KW"/>
</dbReference>
<dbReference type="InterPro" id="IPR037229">
    <property type="entry name" value="Ribosomal_bL35_sf"/>
</dbReference>
<dbReference type="GO" id="GO:0005840">
    <property type="term" value="C:ribosome"/>
    <property type="evidence" value="ECO:0007669"/>
    <property type="project" value="UniProtKB-KW"/>
</dbReference>
<evidence type="ECO:0000256" key="4">
    <source>
        <dbReference type="SAM" id="SignalP"/>
    </source>
</evidence>
<dbReference type="SUPFAM" id="SSF143034">
    <property type="entry name" value="L35p-like"/>
    <property type="match status" value="1"/>
</dbReference>
<sequence length="177" mass="20047">MQRWCIKLRSLSFLPTTTTTATTIATRASLSSPSLNRFCHSASTSFQHPSTLSAILSHLRPHFNASTNSLGLLRNGFALSGFPSPYMQVRNFSAKSKEKKLKKLTPATSKVKKIKIKAYSSYKGRFKTLHDGTIRRWREGKRHNAHLKSKKAKRRLRKPEIVPLAYAKVMKKLNFCG</sequence>
<dbReference type="InterPro" id="IPR021137">
    <property type="entry name" value="Ribosomal_bL35-like"/>
</dbReference>